<evidence type="ECO:0000256" key="1">
    <source>
        <dbReference type="SAM" id="MobiDB-lite"/>
    </source>
</evidence>
<dbReference type="AlphaFoldDB" id="A0A0J9EQM7"/>
<evidence type="ECO:0000313" key="2">
    <source>
        <dbReference type="EMBL" id="KMW67490.1"/>
    </source>
</evidence>
<reference evidence="2" key="1">
    <citation type="submission" date="2010-03" db="EMBL/GenBank/DDBJ databases">
        <title>Annotation of Blastomyces dermatitidis strain ATCC 18188.</title>
        <authorList>
            <consortium name="The Broad Institute Genome Sequencing Platform"/>
            <consortium name="Broad Institute Genome Sequencing Center for Infectious Disease."/>
            <person name="Cuomo C."/>
            <person name="Klein B."/>
            <person name="Sullivan T."/>
            <person name="Heitman J."/>
            <person name="Young S."/>
            <person name="Zeng Q."/>
            <person name="Gargeya S."/>
            <person name="Alvarado L."/>
            <person name="Berlin A.M."/>
            <person name="Chapman S.B."/>
            <person name="Chen Z."/>
            <person name="Freedman E."/>
            <person name="Gellesch M."/>
            <person name="Goldberg J."/>
            <person name="Griggs A."/>
            <person name="Gujja S."/>
            <person name="Heilman E."/>
            <person name="Heiman D."/>
            <person name="Howarth C."/>
            <person name="Mehta T."/>
            <person name="Neiman D."/>
            <person name="Pearson M."/>
            <person name="Roberts A."/>
            <person name="Saif S."/>
            <person name="Shea T."/>
            <person name="Shenoy N."/>
            <person name="Sisk P."/>
            <person name="Stolte C."/>
            <person name="Sykes S."/>
            <person name="White J."/>
            <person name="Yandava C."/>
            <person name="Haas B."/>
            <person name="Nusbaum C."/>
            <person name="Birren B."/>
        </authorList>
    </citation>
    <scope>NUCLEOTIDE SEQUENCE</scope>
    <source>
        <strain evidence="2">ATCC 18188</strain>
    </source>
</reference>
<dbReference type="Proteomes" id="UP000007802">
    <property type="component" value="Unassembled WGS sequence"/>
</dbReference>
<feature type="region of interest" description="Disordered" evidence="1">
    <location>
        <begin position="22"/>
        <end position="47"/>
    </location>
</feature>
<name>A0A0J9EQM7_AJEDA</name>
<gene>
    <name evidence="2" type="ORF">BDDG_12148</name>
</gene>
<protein>
    <submittedName>
        <fullName evidence="2">Uncharacterized protein</fullName>
    </submittedName>
</protein>
<accession>A0A0J9EQM7</accession>
<sequence length="47" mass="5444">MPRRNKQYHAFQNVLHVATFIPNDRQSQQTKMKKKKSTLPFASAASL</sequence>
<dbReference type="EMBL" id="GG749425">
    <property type="protein sequence ID" value="KMW67490.1"/>
    <property type="molecule type" value="Genomic_DNA"/>
</dbReference>
<proteinExistence type="predicted"/>
<organism evidence="2">
    <name type="scientific">Ajellomyces dermatitidis (strain ATCC 18188 / CBS 674.68)</name>
    <name type="common">Blastomyces dermatitidis</name>
    <dbReference type="NCBI Taxonomy" id="653446"/>
    <lineage>
        <taxon>Eukaryota</taxon>
        <taxon>Fungi</taxon>
        <taxon>Dikarya</taxon>
        <taxon>Ascomycota</taxon>
        <taxon>Pezizomycotina</taxon>
        <taxon>Eurotiomycetes</taxon>
        <taxon>Eurotiomycetidae</taxon>
        <taxon>Onygenales</taxon>
        <taxon>Ajellomycetaceae</taxon>
        <taxon>Blastomyces</taxon>
    </lineage>
</organism>